<protein>
    <recommendedName>
        <fullName evidence="4">Sugar phosphate permease</fullName>
    </recommendedName>
</protein>
<evidence type="ECO:0000313" key="2">
    <source>
        <dbReference type="EMBL" id="EIJ39049.1"/>
    </source>
</evidence>
<dbReference type="OrthoDB" id="182994at2"/>
<dbReference type="AlphaFoldDB" id="I3C606"/>
<evidence type="ECO:0000313" key="3">
    <source>
        <dbReference type="Proteomes" id="UP000004690"/>
    </source>
</evidence>
<feature type="transmembrane region" description="Helical" evidence="1">
    <location>
        <begin position="105"/>
        <end position="126"/>
    </location>
</feature>
<sequence length="429" mass="48779">MKYTKTDIKTLLYGSFAAFGTYFCMYAFRKPFTVATYEGLSFWEVDYKIILIIAQVLGYMLSKFIGIKLISELRNNQRLLLLITMIAVAEISLVLFAVVPAPYNLVFMFLNGLPLGVIWGIVFSYLEGRKTTEILGVVLCSSFIVSSGAVKSVGLISMRWIGVNEFWMPAVTGAIFIVPFLIFSYLLERIPSPTPEDISLRTERKPMSKVDRANLIKTYFFPIVILVFFYAALTALRDYRDNFSREIWDALGLRDSIAIYTFSEIPIAILVLVILGLFAFIKSNFRVFIYYHYLLFGGAFVIGLLTVFYQLELISEIFWMISVGFGLYICYVPFNCIFFDRMIAAFRIKGNAGFLIYIADAFGYLGSIAVLLYKNFGQGGVSWLNFFIYGCYLIAALGCIVAVASLNYFKKKYKSSEKKISHLLNIAYE</sequence>
<dbReference type="RefSeq" id="WP_008612410.1">
    <property type="nucleotide sequence ID" value="NZ_JH651379.1"/>
</dbReference>
<feature type="transmembrane region" description="Helical" evidence="1">
    <location>
        <begin position="386"/>
        <end position="409"/>
    </location>
</feature>
<dbReference type="EMBL" id="JH651379">
    <property type="protein sequence ID" value="EIJ39049.1"/>
    <property type="molecule type" value="Genomic_DNA"/>
</dbReference>
<dbReference type="InterPro" id="IPR036259">
    <property type="entry name" value="MFS_trans_sf"/>
</dbReference>
<feature type="transmembrane region" description="Helical" evidence="1">
    <location>
        <begin position="12"/>
        <end position="29"/>
    </location>
</feature>
<feature type="transmembrane region" description="Helical" evidence="1">
    <location>
        <begin position="219"/>
        <end position="237"/>
    </location>
</feature>
<name>I3C606_9FLAO</name>
<feature type="transmembrane region" description="Helical" evidence="1">
    <location>
        <begin position="293"/>
        <end position="311"/>
    </location>
</feature>
<feature type="transmembrane region" description="Helical" evidence="1">
    <location>
        <begin position="351"/>
        <end position="374"/>
    </location>
</feature>
<keyword evidence="1" id="KW-1133">Transmembrane helix</keyword>
<accession>I3C606</accession>
<dbReference type="eggNOG" id="ENOG502Z7UP">
    <property type="taxonomic scope" value="Bacteria"/>
</dbReference>
<dbReference type="InterPro" id="IPR043745">
    <property type="entry name" value="DUF5690"/>
</dbReference>
<dbReference type="STRING" id="926559.JoomaDRAFT_2055"/>
<proteinExistence type="predicted"/>
<feature type="transmembrane region" description="Helical" evidence="1">
    <location>
        <begin position="138"/>
        <end position="160"/>
    </location>
</feature>
<evidence type="ECO:0000256" key="1">
    <source>
        <dbReference type="SAM" id="Phobius"/>
    </source>
</evidence>
<feature type="transmembrane region" description="Helical" evidence="1">
    <location>
        <begin position="79"/>
        <end position="99"/>
    </location>
</feature>
<gene>
    <name evidence="2" type="ORF">JoomaDRAFT_2055</name>
</gene>
<feature type="transmembrane region" description="Helical" evidence="1">
    <location>
        <begin position="49"/>
        <end position="67"/>
    </location>
</feature>
<evidence type="ECO:0008006" key="4">
    <source>
        <dbReference type="Google" id="ProtNLM"/>
    </source>
</evidence>
<dbReference type="HOGENOM" id="CLU_609286_0_0_10"/>
<feature type="transmembrane region" description="Helical" evidence="1">
    <location>
        <begin position="317"/>
        <end position="339"/>
    </location>
</feature>
<dbReference type="SUPFAM" id="SSF103473">
    <property type="entry name" value="MFS general substrate transporter"/>
    <property type="match status" value="1"/>
</dbReference>
<feature type="transmembrane region" description="Helical" evidence="1">
    <location>
        <begin position="257"/>
        <end position="281"/>
    </location>
</feature>
<keyword evidence="1" id="KW-0812">Transmembrane</keyword>
<reference evidence="2 3" key="1">
    <citation type="submission" date="2012-02" db="EMBL/GenBank/DDBJ databases">
        <title>Improved High-Quality Draft genome of Joostella marina DSM 19592.</title>
        <authorList>
            <consortium name="US DOE Joint Genome Institute (JGI-PGF)"/>
            <person name="Lucas S."/>
            <person name="Copeland A."/>
            <person name="Lapidus A."/>
            <person name="Bruce D."/>
            <person name="Goodwin L."/>
            <person name="Pitluck S."/>
            <person name="Peters L."/>
            <person name="Chertkov O."/>
            <person name="Ovchinnikova G."/>
            <person name="Kyrpides N."/>
            <person name="Mavromatis K."/>
            <person name="Detter J.C."/>
            <person name="Han C."/>
            <person name="Land M."/>
            <person name="Hauser L."/>
            <person name="Markowitz V."/>
            <person name="Cheng J.-F."/>
            <person name="Hugenholtz P."/>
            <person name="Woyke T."/>
            <person name="Wu D."/>
            <person name="Tindall B."/>
            <person name="Brambilla E."/>
            <person name="Klenk H.-P."/>
            <person name="Eisen J.A."/>
        </authorList>
    </citation>
    <scope>NUCLEOTIDE SEQUENCE [LARGE SCALE GENOMIC DNA]</scope>
    <source>
        <strain evidence="2 3">DSM 19592</strain>
    </source>
</reference>
<dbReference type="Proteomes" id="UP000004690">
    <property type="component" value="Unassembled WGS sequence"/>
</dbReference>
<organism evidence="2 3">
    <name type="scientific">Galbibacter orientalis DSM 19592</name>
    <dbReference type="NCBI Taxonomy" id="926559"/>
    <lineage>
        <taxon>Bacteria</taxon>
        <taxon>Pseudomonadati</taxon>
        <taxon>Bacteroidota</taxon>
        <taxon>Flavobacteriia</taxon>
        <taxon>Flavobacteriales</taxon>
        <taxon>Flavobacteriaceae</taxon>
        <taxon>Galbibacter</taxon>
    </lineage>
</organism>
<keyword evidence="1" id="KW-0472">Membrane</keyword>
<feature type="transmembrane region" description="Helical" evidence="1">
    <location>
        <begin position="166"/>
        <end position="187"/>
    </location>
</feature>
<keyword evidence="3" id="KW-1185">Reference proteome</keyword>
<dbReference type="Pfam" id="PF18943">
    <property type="entry name" value="DUF5690"/>
    <property type="match status" value="1"/>
</dbReference>